<evidence type="ECO:0000313" key="3">
    <source>
        <dbReference type="EMBL" id="AYJ86465.1"/>
    </source>
</evidence>
<dbReference type="Proteomes" id="UP000276254">
    <property type="component" value="Chromosome"/>
</dbReference>
<evidence type="ECO:0000313" key="4">
    <source>
        <dbReference type="Proteomes" id="UP000276254"/>
    </source>
</evidence>
<dbReference type="PANTHER" id="PTHR11261">
    <property type="entry name" value="INTERPHOTORECEPTOR RETINOID-BINDING PROTEIN"/>
    <property type="match status" value="1"/>
</dbReference>
<dbReference type="GO" id="GO:0008236">
    <property type="term" value="F:serine-type peptidase activity"/>
    <property type="evidence" value="ECO:0007669"/>
    <property type="project" value="InterPro"/>
</dbReference>
<dbReference type="EMBL" id="CP032829">
    <property type="protein sequence ID" value="AYJ86465.1"/>
    <property type="molecule type" value="Genomic_DNA"/>
</dbReference>
<proteinExistence type="predicted"/>
<gene>
    <name evidence="3" type="ORF">D3Y57_11425</name>
</gene>
<dbReference type="InterPro" id="IPR029045">
    <property type="entry name" value="ClpP/crotonase-like_dom_sf"/>
</dbReference>
<dbReference type="Pfam" id="PF03572">
    <property type="entry name" value="Peptidase_S41"/>
    <property type="match status" value="1"/>
</dbReference>
<dbReference type="SMART" id="SM00245">
    <property type="entry name" value="TSPc"/>
    <property type="match status" value="1"/>
</dbReference>
<dbReference type="OrthoDB" id="9758793at2"/>
<organism evidence="3 4">
    <name type="scientific">Sphingomonas paeninsulae</name>
    <dbReference type="NCBI Taxonomy" id="2319844"/>
    <lineage>
        <taxon>Bacteria</taxon>
        <taxon>Pseudomonadati</taxon>
        <taxon>Pseudomonadota</taxon>
        <taxon>Alphaproteobacteria</taxon>
        <taxon>Sphingomonadales</taxon>
        <taxon>Sphingomonadaceae</taxon>
        <taxon>Sphingomonas</taxon>
    </lineage>
</organism>
<dbReference type="InterPro" id="IPR005151">
    <property type="entry name" value="Tail-specific_protease"/>
</dbReference>
<accession>A0A494TMZ3</accession>
<dbReference type="CDD" id="cd06567">
    <property type="entry name" value="Peptidase_S41"/>
    <property type="match status" value="1"/>
</dbReference>
<name>A0A494TMZ3_SPHPE</name>
<feature type="domain" description="Tail specific protease" evidence="2">
    <location>
        <begin position="111"/>
        <end position="303"/>
    </location>
</feature>
<feature type="chain" id="PRO_5019870419" description="Tail specific protease domain-containing protein" evidence="1">
    <location>
        <begin position="17"/>
        <end position="324"/>
    </location>
</feature>
<dbReference type="AlphaFoldDB" id="A0A494TMZ3"/>
<keyword evidence="1" id="KW-0732">Signal</keyword>
<dbReference type="KEGG" id="spha:D3Y57_11425"/>
<dbReference type="GO" id="GO:0006508">
    <property type="term" value="P:proteolysis"/>
    <property type="evidence" value="ECO:0007669"/>
    <property type="project" value="InterPro"/>
</dbReference>
<reference evidence="3 4" key="1">
    <citation type="submission" date="2018-09" db="EMBL/GenBank/DDBJ databases">
        <title>Sphingomonas peninsula sp. nov., isolated from fildes peninsula, Antarctic soil.</title>
        <authorList>
            <person name="Yingchao G."/>
        </authorList>
    </citation>
    <scope>NUCLEOTIDE SEQUENCE [LARGE SCALE GENOMIC DNA]</scope>
    <source>
        <strain evidence="3 4">YZ-8</strain>
    </source>
</reference>
<protein>
    <recommendedName>
        <fullName evidence="2">Tail specific protease domain-containing protein</fullName>
    </recommendedName>
</protein>
<dbReference type="Gene3D" id="3.90.226.10">
    <property type="entry name" value="2-enoyl-CoA Hydratase, Chain A, domain 1"/>
    <property type="match status" value="1"/>
</dbReference>
<feature type="signal peptide" evidence="1">
    <location>
        <begin position="1"/>
        <end position="16"/>
    </location>
</feature>
<evidence type="ECO:0000256" key="1">
    <source>
        <dbReference type="SAM" id="SignalP"/>
    </source>
</evidence>
<dbReference type="SUPFAM" id="SSF52096">
    <property type="entry name" value="ClpP/crotonase"/>
    <property type="match status" value="1"/>
</dbReference>
<keyword evidence="4" id="KW-1185">Reference proteome</keyword>
<evidence type="ECO:0000259" key="2">
    <source>
        <dbReference type="SMART" id="SM00245"/>
    </source>
</evidence>
<dbReference type="PANTHER" id="PTHR11261:SF3">
    <property type="entry name" value="RETINOL-BINDING PROTEIN 3"/>
    <property type="match status" value="1"/>
</dbReference>
<dbReference type="Gene3D" id="3.30.750.44">
    <property type="match status" value="1"/>
</dbReference>
<sequence>MSLTGFLAIPLMFAMAMPTVSVETLAVSCADLRPTVEAIAVILESRYVLPARGAEGATRLRAAARRGDVSHICGDGPAKAAALTRATRGVLNDLHLRVAFGAPESSEPPAKPDVDALVDNLGIEDVSRLPGGIGYIRLSTWAPIAWAEPRLANAFALLRDSTGLIIDVRGNPGGDGDTVNLVERTFLPIGAPSTLRAFDRAGKPAKWEESKEPEWPRFPLDMPLIVLINRESASGSEALAFSLREERRATIIGTRSAGAAHVLRDAVSLPGGFALYIPQYRYEGRLSHTDWEGVGVQPDIEAGPKDAKMLAWEFLRKNQDGAKK</sequence>